<sequence>MSEHIAEPVTNPRPRRPKKPAWLSRMPDPEAEARLFCFPYSGCSASMYSRWPRRIGPIEVCLVQPPARQNRIREPHYRTYEALAASFIEELLPYFDRPFGFFGHCGGALPGVEVARQLAAAGLPTPRRVFVSSQVAPHDGPYGRLLGLDSEGLGEELRKMIVSLGGVPTPELVEMGLDLLIQDIDANKRYVVEERFTLPVGITAIGWDDDPEIPMDLMGGWKETSEDCRYTLLEGGHFEFLGAPAALLAEFERDLTASASATASESESASESASH</sequence>
<evidence type="ECO:0000256" key="1">
    <source>
        <dbReference type="ARBA" id="ARBA00007169"/>
    </source>
</evidence>
<gene>
    <name evidence="4" type="ORF">PS467_24855</name>
</gene>
<proteinExistence type="inferred from homology"/>
<dbReference type="Proteomes" id="UP001305606">
    <property type="component" value="Chromosome"/>
</dbReference>
<feature type="region of interest" description="Disordered" evidence="2">
    <location>
        <begin position="1"/>
        <end position="24"/>
    </location>
</feature>
<dbReference type="EMBL" id="CP117522">
    <property type="protein sequence ID" value="WNE98329.1"/>
    <property type="molecule type" value="Genomic_DNA"/>
</dbReference>
<keyword evidence="5" id="KW-1185">Reference proteome</keyword>
<dbReference type="InterPro" id="IPR012223">
    <property type="entry name" value="TEII"/>
</dbReference>
<evidence type="ECO:0000256" key="2">
    <source>
        <dbReference type="SAM" id="MobiDB-lite"/>
    </source>
</evidence>
<evidence type="ECO:0000259" key="3">
    <source>
        <dbReference type="Pfam" id="PF00975"/>
    </source>
</evidence>
<comment type="similarity">
    <text evidence="1">Belongs to the thioesterase family.</text>
</comment>
<evidence type="ECO:0000313" key="5">
    <source>
        <dbReference type="Proteomes" id="UP001305606"/>
    </source>
</evidence>
<dbReference type="RefSeq" id="WP_311037087.1">
    <property type="nucleotide sequence ID" value="NZ_CP117522.1"/>
</dbReference>
<dbReference type="InterPro" id="IPR029058">
    <property type="entry name" value="AB_hydrolase_fold"/>
</dbReference>
<dbReference type="PANTHER" id="PTHR11487">
    <property type="entry name" value="THIOESTERASE"/>
    <property type="match status" value="1"/>
</dbReference>
<reference evidence="4 5" key="1">
    <citation type="submission" date="2023-02" db="EMBL/GenBank/DDBJ databases">
        <title>Streptomyces sp. SCA4-21 with antifungal activity against Fusarium oxysporum f. sp. cubense, Streptomyces sp. SCA2-17 with antifungal activity against Fusarium oxysporum f. sp. cubense.</title>
        <authorList>
            <person name="Qi D."/>
        </authorList>
    </citation>
    <scope>NUCLEOTIDE SEQUENCE [LARGE SCALE GENOMIC DNA]</scope>
    <source>
        <strain evidence="4 5">SCA4-21</strain>
    </source>
</reference>
<dbReference type="Gene3D" id="3.40.50.1820">
    <property type="entry name" value="alpha/beta hydrolase"/>
    <property type="match status" value="1"/>
</dbReference>
<dbReference type="SUPFAM" id="SSF53474">
    <property type="entry name" value="alpha/beta-Hydrolases"/>
    <property type="match status" value="1"/>
</dbReference>
<accession>A0ABY9V0E0</accession>
<dbReference type="InterPro" id="IPR001031">
    <property type="entry name" value="Thioesterase"/>
</dbReference>
<dbReference type="Pfam" id="PF00975">
    <property type="entry name" value="Thioesterase"/>
    <property type="match status" value="1"/>
</dbReference>
<protein>
    <submittedName>
        <fullName evidence="4">Thioesterase domain-containing protein</fullName>
    </submittedName>
</protein>
<name>A0ABY9V0E0_9ACTN</name>
<evidence type="ECO:0000313" key="4">
    <source>
        <dbReference type="EMBL" id="WNE98329.1"/>
    </source>
</evidence>
<dbReference type="PANTHER" id="PTHR11487:SF0">
    <property type="entry name" value="S-ACYL FATTY ACID SYNTHASE THIOESTERASE, MEDIUM CHAIN"/>
    <property type="match status" value="1"/>
</dbReference>
<feature type="domain" description="Thioesterase" evidence="3">
    <location>
        <begin position="34"/>
        <end position="252"/>
    </location>
</feature>
<organism evidence="4 5">
    <name type="scientific">Streptomyces luomodiensis</name>
    <dbReference type="NCBI Taxonomy" id="3026192"/>
    <lineage>
        <taxon>Bacteria</taxon>
        <taxon>Bacillati</taxon>
        <taxon>Actinomycetota</taxon>
        <taxon>Actinomycetes</taxon>
        <taxon>Kitasatosporales</taxon>
        <taxon>Streptomycetaceae</taxon>
        <taxon>Streptomyces</taxon>
    </lineage>
</organism>